<comment type="caution">
    <text evidence="8">The sequence shown here is derived from an EMBL/GenBank/DDBJ whole genome shotgun (WGS) entry which is preliminary data.</text>
</comment>
<dbReference type="GO" id="GO:0003700">
    <property type="term" value="F:DNA-binding transcription factor activity"/>
    <property type="evidence" value="ECO:0007669"/>
    <property type="project" value="InterPro"/>
</dbReference>
<dbReference type="CDD" id="cd00018">
    <property type="entry name" value="AP2"/>
    <property type="match status" value="1"/>
</dbReference>
<dbReference type="Proteomes" id="UP000428333">
    <property type="component" value="Linkage Group LG02"/>
</dbReference>
<dbReference type="PANTHER" id="PTHR31194:SF194">
    <property type="entry name" value="AP2_ERF DOMAIN-CONTAINING PROTEIN"/>
    <property type="match status" value="1"/>
</dbReference>
<sequence>MEGEAYSHPEQADPATGAAPAGVQARARDIDRLLAALAQASFNMVGGKSEVAFSPITRCSASNATRSMSVPEYEAKFNALSAYATDMVDTEEKKGRRFRGGLEENVRTRMTAYKEKDYADLIETAKKVGKDVEEMFSRWEQSKKSKFEARQASQGEDLASFGEKRRVWLGTFDTAEEAAKAYDQAAILMNGRNAKTNFPTTQNSEGDPETTTTDQDSSSLSSTSTGALSEILRAKLRKSSKAPSPSLTCLRLDTENSHIGVWQKHAGECSDSNWVMRVELEKRNDSIVGEDAMGALPSSSFSPAFMGAGPCLSAHEMEEEERIALQMVEELLDQDLEIR</sequence>
<feature type="region of interest" description="Disordered" evidence="6">
    <location>
        <begin position="1"/>
        <end position="23"/>
    </location>
</feature>
<evidence type="ECO:0000256" key="6">
    <source>
        <dbReference type="SAM" id="MobiDB-lite"/>
    </source>
</evidence>
<evidence type="ECO:0000259" key="7">
    <source>
        <dbReference type="PROSITE" id="PS51032"/>
    </source>
</evidence>
<feature type="non-terminal residue" evidence="8">
    <location>
        <position position="1"/>
    </location>
</feature>
<evidence type="ECO:0000256" key="5">
    <source>
        <dbReference type="ARBA" id="ARBA00023242"/>
    </source>
</evidence>
<evidence type="ECO:0000256" key="1">
    <source>
        <dbReference type="ARBA" id="ARBA00004123"/>
    </source>
</evidence>
<feature type="compositionally biased region" description="Low complexity" evidence="6">
    <location>
        <begin position="210"/>
        <end position="224"/>
    </location>
</feature>
<dbReference type="InterPro" id="IPR001471">
    <property type="entry name" value="AP2/ERF_dom"/>
</dbReference>
<keyword evidence="5" id="KW-0539">Nucleus</keyword>
<comment type="subcellular location">
    <subcellularLocation>
        <location evidence="1">Nucleus</location>
    </subcellularLocation>
</comment>
<dbReference type="EMBL" id="QEFC01000334">
    <property type="protein sequence ID" value="KAE9464441.1"/>
    <property type="molecule type" value="Genomic_DNA"/>
</dbReference>
<gene>
    <name evidence="8" type="ORF">C3L33_03700</name>
</gene>
<proteinExistence type="predicted"/>
<feature type="domain" description="AP2/ERF" evidence="7">
    <location>
        <begin position="126"/>
        <end position="199"/>
    </location>
</feature>
<dbReference type="PANTHER" id="PTHR31194">
    <property type="entry name" value="SHN SHINE , DNA BINDING / TRANSCRIPTION FACTOR"/>
    <property type="match status" value="1"/>
</dbReference>
<evidence type="ECO:0000313" key="8">
    <source>
        <dbReference type="EMBL" id="KAE9464441.1"/>
    </source>
</evidence>
<feature type="compositionally biased region" description="Basic and acidic residues" evidence="6">
    <location>
        <begin position="1"/>
        <end position="11"/>
    </location>
</feature>
<name>A0A6A4M7R7_9ERIC</name>
<keyword evidence="2" id="KW-0805">Transcription regulation</keyword>
<keyword evidence="4" id="KW-0804">Transcription</keyword>
<dbReference type="SUPFAM" id="SSF54171">
    <property type="entry name" value="DNA-binding domain"/>
    <property type="match status" value="1"/>
</dbReference>
<dbReference type="PROSITE" id="PS51032">
    <property type="entry name" value="AP2_ERF"/>
    <property type="match status" value="1"/>
</dbReference>
<dbReference type="InterPro" id="IPR016177">
    <property type="entry name" value="DNA-bd_dom_sf"/>
</dbReference>
<reference evidence="8 9" key="1">
    <citation type="journal article" date="2019" name="Genome Biol. Evol.">
        <title>The Rhododendron genome and chromosomal organization provide insight into shared whole-genome duplications across the heath family (Ericaceae).</title>
        <authorList>
            <person name="Soza V.L."/>
            <person name="Lindsley D."/>
            <person name="Waalkes A."/>
            <person name="Ramage E."/>
            <person name="Patwardhan R.P."/>
            <person name="Burton J.N."/>
            <person name="Adey A."/>
            <person name="Kumar A."/>
            <person name="Qiu R."/>
            <person name="Shendure J."/>
            <person name="Hall B."/>
        </authorList>
    </citation>
    <scope>NUCLEOTIDE SEQUENCE [LARGE SCALE GENOMIC DNA]</scope>
    <source>
        <strain evidence="8">RSF 1966-606</strain>
    </source>
</reference>
<dbReference type="GO" id="GO:0003677">
    <property type="term" value="F:DNA binding"/>
    <property type="evidence" value="ECO:0007669"/>
    <property type="project" value="UniProtKB-KW"/>
</dbReference>
<protein>
    <recommendedName>
        <fullName evidence="7">AP2/ERF domain-containing protein</fullName>
    </recommendedName>
</protein>
<dbReference type="InterPro" id="IPR050913">
    <property type="entry name" value="AP2/ERF_ERF"/>
</dbReference>
<dbReference type="OrthoDB" id="1920676at2759"/>
<dbReference type="Gene3D" id="3.30.730.10">
    <property type="entry name" value="AP2/ERF domain"/>
    <property type="match status" value="1"/>
</dbReference>
<evidence type="ECO:0000256" key="4">
    <source>
        <dbReference type="ARBA" id="ARBA00023163"/>
    </source>
</evidence>
<feature type="compositionally biased region" description="Polar residues" evidence="6">
    <location>
        <begin position="194"/>
        <end position="205"/>
    </location>
</feature>
<dbReference type="SMART" id="SM00380">
    <property type="entry name" value="AP2"/>
    <property type="match status" value="1"/>
</dbReference>
<organism evidence="8 9">
    <name type="scientific">Rhododendron williamsianum</name>
    <dbReference type="NCBI Taxonomy" id="262921"/>
    <lineage>
        <taxon>Eukaryota</taxon>
        <taxon>Viridiplantae</taxon>
        <taxon>Streptophyta</taxon>
        <taxon>Embryophyta</taxon>
        <taxon>Tracheophyta</taxon>
        <taxon>Spermatophyta</taxon>
        <taxon>Magnoliopsida</taxon>
        <taxon>eudicotyledons</taxon>
        <taxon>Gunneridae</taxon>
        <taxon>Pentapetalae</taxon>
        <taxon>asterids</taxon>
        <taxon>Ericales</taxon>
        <taxon>Ericaceae</taxon>
        <taxon>Ericoideae</taxon>
        <taxon>Rhodoreae</taxon>
        <taxon>Rhododendron</taxon>
    </lineage>
</organism>
<dbReference type="AlphaFoldDB" id="A0A6A4M7R7"/>
<feature type="region of interest" description="Disordered" evidence="6">
    <location>
        <begin position="194"/>
        <end position="224"/>
    </location>
</feature>
<dbReference type="InterPro" id="IPR036955">
    <property type="entry name" value="AP2/ERF_dom_sf"/>
</dbReference>
<accession>A0A6A4M7R7</accession>
<evidence type="ECO:0000313" key="9">
    <source>
        <dbReference type="Proteomes" id="UP000428333"/>
    </source>
</evidence>
<evidence type="ECO:0000256" key="2">
    <source>
        <dbReference type="ARBA" id="ARBA00023015"/>
    </source>
</evidence>
<dbReference type="GO" id="GO:0005634">
    <property type="term" value="C:nucleus"/>
    <property type="evidence" value="ECO:0007669"/>
    <property type="project" value="UniProtKB-SubCell"/>
</dbReference>
<keyword evidence="3" id="KW-0238">DNA-binding</keyword>
<keyword evidence="9" id="KW-1185">Reference proteome</keyword>
<evidence type="ECO:0000256" key="3">
    <source>
        <dbReference type="ARBA" id="ARBA00023125"/>
    </source>
</evidence>